<evidence type="ECO:0000313" key="1">
    <source>
        <dbReference type="EMBL" id="KPW96278.1"/>
    </source>
</evidence>
<dbReference type="InterPro" id="IPR036762">
    <property type="entry name" value="IscX-like_sf"/>
</dbReference>
<dbReference type="PIRSF" id="PIRSF039003">
    <property type="entry name" value="IscX"/>
    <property type="match status" value="1"/>
</dbReference>
<evidence type="ECO:0000313" key="2">
    <source>
        <dbReference type="Proteomes" id="UP000050356"/>
    </source>
</evidence>
<dbReference type="Pfam" id="PF04384">
    <property type="entry name" value="Fe-S_assembly"/>
    <property type="match status" value="1"/>
</dbReference>
<dbReference type="GO" id="GO:0008198">
    <property type="term" value="F:ferrous iron binding"/>
    <property type="evidence" value="ECO:0007669"/>
    <property type="project" value="TreeGrafter"/>
</dbReference>
<reference evidence="1 2" key="1">
    <citation type="submission" date="2015-09" db="EMBL/GenBank/DDBJ databases">
        <title>Genome announcement of multiple Pseudomonas syringae strains.</title>
        <authorList>
            <person name="Thakur S."/>
            <person name="Wang P.W."/>
            <person name="Gong Y."/>
            <person name="Weir B.S."/>
            <person name="Guttman D.S."/>
        </authorList>
    </citation>
    <scope>NUCLEOTIDE SEQUENCE [LARGE SCALE GENOMIC DNA]</scope>
    <source>
        <strain evidence="1 2">ICMP17524</strain>
    </source>
</reference>
<evidence type="ECO:0008006" key="3">
    <source>
        <dbReference type="Google" id="ProtNLM"/>
    </source>
</evidence>
<dbReference type="PANTHER" id="PTHR37532">
    <property type="entry name" value="PROTEIN ISCX"/>
    <property type="match status" value="1"/>
</dbReference>
<dbReference type="SUPFAM" id="SSF140319">
    <property type="entry name" value="IscX-like"/>
    <property type="match status" value="1"/>
</dbReference>
<dbReference type="PANTHER" id="PTHR37532:SF1">
    <property type="entry name" value="PROTEIN ISCX"/>
    <property type="match status" value="1"/>
</dbReference>
<dbReference type="NCBIfam" id="TIGR03412">
    <property type="entry name" value="iscX_yfhJ"/>
    <property type="match status" value="1"/>
</dbReference>
<comment type="caution">
    <text evidence="1">The sequence shown here is derived from an EMBL/GenBank/DDBJ whole genome shotgun (WGS) entry which is preliminary data.</text>
</comment>
<sequence>MLMSLKWVDVQEIAIQLAESHPDVDPLTVSFPRLRNLVMALPEFDDHPDRSGEKVLEAIQGLWIEEAD</sequence>
<dbReference type="GO" id="GO:0005829">
    <property type="term" value="C:cytosol"/>
    <property type="evidence" value="ECO:0007669"/>
    <property type="project" value="TreeGrafter"/>
</dbReference>
<accession>A0A0N8R5V9</accession>
<organism evidence="1 2">
    <name type="scientific">Pseudomonas syringae pv. cerasicola</name>
    <dbReference type="NCBI Taxonomy" id="264451"/>
    <lineage>
        <taxon>Bacteria</taxon>
        <taxon>Pseudomonadati</taxon>
        <taxon>Pseudomonadota</taxon>
        <taxon>Gammaproteobacteria</taxon>
        <taxon>Pseudomonadales</taxon>
        <taxon>Pseudomonadaceae</taxon>
        <taxon>Pseudomonas</taxon>
        <taxon>Pseudomonas syringae</taxon>
    </lineage>
</organism>
<dbReference type="Proteomes" id="UP000050356">
    <property type="component" value="Unassembled WGS sequence"/>
</dbReference>
<gene>
    <name evidence="1" type="ORF">ALO50_00016</name>
</gene>
<dbReference type="EMBL" id="LJQA01000320">
    <property type="protein sequence ID" value="KPW96278.1"/>
    <property type="molecule type" value="Genomic_DNA"/>
</dbReference>
<name>A0A0N8R5V9_PSESX</name>
<proteinExistence type="predicted"/>
<dbReference type="Gene3D" id="1.10.10.600">
    <property type="entry name" value="IscX-like"/>
    <property type="match status" value="1"/>
</dbReference>
<dbReference type="AlphaFoldDB" id="A0A0N8R5V9"/>
<protein>
    <recommendedName>
        <fullName evidence="3">FeS assembly protein IscX</fullName>
    </recommendedName>
</protein>
<dbReference type="PATRIC" id="fig|264451.4.peg.19"/>
<dbReference type="InterPro" id="IPR007479">
    <property type="entry name" value="ISC_FeS_clus_asmbl_IscsX"/>
</dbReference>
<dbReference type="GO" id="GO:0016226">
    <property type="term" value="P:iron-sulfur cluster assembly"/>
    <property type="evidence" value="ECO:0007669"/>
    <property type="project" value="UniProtKB-UniRule"/>
</dbReference>